<dbReference type="RefSeq" id="WP_065022641.1">
    <property type="nucleotide sequence ID" value="NZ_LZMF01000004.1"/>
</dbReference>
<dbReference type="AlphaFoldDB" id="A0A1A3U9C4"/>
<evidence type="ECO:0000313" key="2">
    <source>
        <dbReference type="Proteomes" id="UP000093759"/>
    </source>
</evidence>
<accession>A0A1A3U9C4</accession>
<evidence type="ECO:0000313" key="1">
    <source>
        <dbReference type="EMBL" id="OBK91481.1"/>
    </source>
</evidence>
<evidence type="ECO:0008006" key="3">
    <source>
        <dbReference type="Google" id="ProtNLM"/>
    </source>
</evidence>
<organism evidence="1 2">
    <name type="scientific">Mycolicibacter sinensis (strain JDM601)</name>
    <name type="common">Mycobacterium sinense</name>
    <dbReference type="NCBI Taxonomy" id="875328"/>
    <lineage>
        <taxon>Bacteria</taxon>
        <taxon>Bacillati</taxon>
        <taxon>Actinomycetota</taxon>
        <taxon>Actinomycetes</taxon>
        <taxon>Mycobacteriales</taxon>
        <taxon>Mycobacteriaceae</taxon>
        <taxon>Mycolicibacter</taxon>
    </lineage>
</organism>
<sequence>MTRSRASAKAAGTRFEGVIATALRYALADDRIERRARNGAKDRGDIGGVRAHGQRVVIECKDCARVDLPAWTREARTEAGNDDALVGVVVHKRHGVGDPLQQWVSMTLADLVALLTGQGVDQ</sequence>
<gene>
    <name evidence="1" type="ORF">A5648_14055</name>
</gene>
<dbReference type="Proteomes" id="UP000093759">
    <property type="component" value="Unassembled WGS sequence"/>
</dbReference>
<dbReference type="EMBL" id="LZMF01000004">
    <property type="protein sequence ID" value="OBK91481.1"/>
    <property type="molecule type" value="Genomic_DNA"/>
</dbReference>
<name>A0A1A3U9C4_MYCSD</name>
<proteinExistence type="predicted"/>
<protein>
    <recommendedName>
        <fullName evidence="3">Holliday junction resolvase</fullName>
    </recommendedName>
</protein>
<reference evidence="2" key="1">
    <citation type="submission" date="2016-06" db="EMBL/GenBank/DDBJ databases">
        <authorList>
            <person name="Sutton G."/>
            <person name="Brinkac L."/>
            <person name="Sanka R."/>
            <person name="Adams M."/>
            <person name="Lau E."/>
            <person name="Garcia-Basteiro A."/>
            <person name="Lopez-Varela E."/>
            <person name="Palencia S."/>
        </authorList>
    </citation>
    <scope>NUCLEOTIDE SEQUENCE [LARGE SCALE GENOMIC DNA]</scope>
    <source>
        <strain evidence="2">1274684.2</strain>
    </source>
</reference>
<comment type="caution">
    <text evidence="1">The sequence shown here is derived from an EMBL/GenBank/DDBJ whole genome shotgun (WGS) entry which is preliminary data.</text>
</comment>